<dbReference type="NCBIfam" id="NF047558">
    <property type="entry name" value="TPR_END_plus"/>
    <property type="match status" value="1"/>
</dbReference>
<protein>
    <recommendedName>
        <fullName evidence="2">Tetratricopeptide repeat protein</fullName>
    </recommendedName>
</protein>
<reference evidence="1" key="1">
    <citation type="journal article" date="2020" name="Nature">
        <title>Giant virus diversity and host interactions through global metagenomics.</title>
        <authorList>
            <person name="Schulz F."/>
            <person name="Roux S."/>
            <person name="Paez-Espino D."/>
            <person name="Jungbluth S."/>
            <person name="Walsh D.A."/>
            <person name="Denef V.J."/>
            <person name="McMahon K.D."/>
            <person name="Konstantinidis K.T."/>
            <person name="Eloe-Fadrosh E.A."/>
            <person name="Kyrpides N.C."/>
            <person name="Woyke T."/>
        </authorList>
    </citation>
    <scope>NUCLEOTIDE SEQUENCE</scope>
    <source>
        <strain evidence="1">GVMAG-M-3300023179-27</strain>
    </source>
</reference>
<evidence type="ECO:0008006" key="2">
    <source>
        <dbReference type="Google" id="ProtNLM"/>
    </source>
</evidence>
<proteinExistence type="predicted"/>
<evidence type="ECO:0000313" key="1">
    <source>
        <dbReference type="EMBL" id="QHT26110.1"/>
    </source>
</evidence>
<name>A0A6C0EC99_9ZZZZ</name>
<dbReference type="SUPFAM" id="SSF48452">
    <property type="entry name" value="TPR-like"/>
    <property type="match status" value="1"/>
</dbReference>
<dbReference type="AlphaFoldDB" id="A0A6C0EC99"/>
<dbReference type="InterPro" id="IPR011990">
    <property type="entry name" value="TPR-like_helical_dom_sf"/>
</dbReference>
<dbReference type="EMBL" id="MN739779">
    <property type="protein sequence ID" value="QHT26110.1"/>
    <property type="molecule type" value="Genomic_DNA"/>
</dbReference>
<accession>A0A6C0EC99</accession>
<organism evidence="1">
    <name type="scientific">viral metagenome</name>
    <dbReference type="NCBI Taxonomy" id="1070528"/>
    <lineage>
        <taxon>unclassified sequences</taxon>
        <taxon>metagenomes</taxon>
        <taxon>organismal metagenomes</taxon>
    </lineage>
</organism>
<sequence>MADDISVFAKRKTLPNGISMITFPHIDTMETCGDAANFIVYYSNNFIFVVKSDDFPNDAEAETIRMSKQFVNMASMVYEMQARKNLPTFSSTVEIYADNYNKLIEYCKNDLYKFDFGYVGHLFDTGKLDDAERLMSKYIKKKIFVSAAYYNLACIYSLRNSKEASLSYFSSAVRNGETNWIYAVNDDDLKNVRYDPSFVVIIVAMINSRNILNDIDYWKSHKHLTDGLVDYIIKTGIDRRITRDNLIDDTHKDIYDCPEFQKLRYFTIFGYRHTEKHMALDDAHGYTVYHTTNLEDYIEKLLRESEIESEKRANQTYYYDNVAYKGPTCKCYAPIGSPHDKKIPISQWLIQEKEKRDRGEESLLDPSAVVTVL</sequence>